<accession>A0ACB8ZR15</accession>
<dbReference type="EMBL" id="CM042016">
    <property type="protein sequence ID" value="KAI3700100.1"/>
    <property type="molecule type" value="Genomic_DNA"/>
</dbReference>
<comment type="caution">
    <text evidence="1">The sequence shown here is derived from an EMBL/GenBank/DDBJ whole genome shotgun (WGS) entry which is preliminary data.</text>
</comment>
<dbReference type="Proteomes" id="UP001055811">
    <property type="component" value="Linkage Group LG08"/>
</dbReference>
<proteinExistence type="predicted"/>
<sequence length="484" mass="54195">MPSWVIEEEFGMGYLDLKPAPSLASKSVYVATVTSNVPPSETASGRPNPTSRTKPSENKHESGSHKVKGGSLSNGSDASMPPGPSSHKQIDDSGNDNSSKSTAKRSVPATSVSKQPKQDVVKNEAKSKAIGRGSNDRDESGAPVGSVPSKGSAPTPAPAPSTRSSEAETAVSKLPESTEPNDAQKRSSSRPSHSPRTNVVIASKSNDKPTKRTSPAEEHDRFIKRRKGEHDVDPDRERHVALEKLEKHHVDFDKVSEKSKDERYDRERFHKSTHGDDMVEKYSRERSVDRGKDERSKQRYNDVPAEKSASHADDRSRGHSLPPPPPLPPHLPPHLLASQEDAKRRREEEFRDRKRDERDGFSTKIDERERERERERDGDREKVNPIKEEVDPNGSKRRKLKREHLAEAGEYSPAAPPLNINMTPSSYDMRDRADRKAPILQRPVYIEEPGTRMHGKDVPTKMNRRDSDPYPSTYFNSNNSFRPE</sequence>
<organism evidence="1 2">
    <name type="scientific">Cichorium intybus</name>
    <name type="common">Chicory</name>
    <dbReference type="NCBI Taxonomy" id="13427"/>
    <lineage>
        <taxon>Eukaryota</taxon>
        <taxon>Viridiplantae</taxon>
        <taxon>Streptophyta</taxon>
        <taxon>Embryophyta</taxon>
        <taxon>Tracheophyta</taxon>
        <taxon>Spermatophyta</taxon>
        <taxon>Magnoliopsida</taxon>
        <taxon>eudicotyledons</taxon>
        <taxon>Gunneridae</taxon>
        <taxon>Pentapetalae</taxon>
        <taxon>asterids</taxon>
        <taxon>campanulids</taxon>
        <taxon>Asterales</taxon>
        <taxon>Asteraceae</taxon>
        <taxon>Cichorioideae</taxon>
        <taxon>Cichorieae</taxon>
        <taxon>Cichoriinae</taxon>
        <taxon>Cichorium</taxon>
    </lineage>
</organism>
<name>A0ACB8ZR15_CICIN</name>
<reference evidence="2" key="1">
    <citation type="journal article" date="2022" name="Mol. Ecol. Resour.">
        <title>The genomes of chicory, endive, great burdock and yacon provide insights into Asteraceae palaeo-polyploidization history and plant inulin production.</title>
        <authorList>
            <person name="Fan W."/>
            <person name="Wang S."/>
            <person name="Wang H."/>
            <person name="Wang A."/>
            <person name="Jiang F."/>
            <person name="Liu H."/>
            <person name="Zhao H."/>
            <person name="Xu D."/>
            <person name="Zhang Y."/>
        </authorList>
    </citation>
    <scope>NUCLEOTIDE SEQUENCE [LARGE SCALE GENOMIC DNA]</scope>
    <source>
        <strain evidence="2">cv. Punajuju</strain>
    </source>
</reference>
<protein>
    <submittedName>
        <fullName evidence="1">Uncharacterized protein</fullName>
    </submittedName>
</protein>
<evidence type="ECO:0000313" key="1">
    <source>
        <dbReference type="EMBL" id="KAI3700100.1"/>
    </source>
</evidence>
<evidence type="ECO:0000313" key="2">
    <source>
        <dbReference type="Proteomes" id="UP001055811"/>
    </source>
</evidence>
<gene>
    <name evidence="1" type="ORF">L2E82_44716</name>
</gene>
<reference evidence="1 2" key="2">
    <citation type="journal article" date="2022" name="Mol. Ecol. Resour.">
        <title>The genomes of chicory, endive, great burdock and yacon provide insights into Asteraceae paleo-polyploidization history and plant inulin production.</title>
        <authorList>
            <person name="Fan W."/>
            <person name="Wang S."/>
            <person name="Wang H."/>
            <person name="Wang A."/>
            <person name="Jiang F."/>
            <person name="Liu H."/>
            <person name="Zhao H."/>
            <person name="Xu D."/>
            <person name="Zhang Y."/>
        </authorList>
    </citation>
    <scope>NUCLEOTIDE SEQUENCE [LARGE SCALE GENOMIC DNA]</scope>
    <source>
        <strain evidence="2">cv. Punajuju</strain>
        <tissue evidence="1">Leaves</tissue>
    </source>
</reference>
<keyword evidence="2" id="KW-1185">Reference proteome</keyword>